<dbReference type="Gene3D" id="1.25.40.10">
    <property type="entry name" value="Tetratricopeptide repeat domain"/>
    <property type="match status" value="1"/>
</dbReference>
<dbReference type="AlphaFoldDB" id="A0A916UQK1"/>
<keyword evidence="3" id="KW-0808">Transferase</keyword>
<dbReference type="Pfam" id="PF08241">
    <property type="entry name" value="Methyltransf_11"/>
    <property type="match status" value="1"/>
</dbReference>
<accession>A0A916UQK1</accession>
<evidence type="ECO:0000313" key="4">
    <source>
        <dbReference type="Proteomes" id="UP000637002"/>
    </source>
</evidence>
<dbReference type="SUPFAM" id="SSF48452">
    <property type="entry name" value="TPR-like"/>
    <property type="match status" value="1"/>
</dbReference>
<dbReference type="PROSITE" id="PS50005">
    <property type="entry name" value="TPR"/>
    <property type="match status" value="1"/>
</dbReference>
<gene>
    <name evidence="3" type="ORF">GCM10010994_46640</name>
</gene>
<name>A0A916UQK1_9HYPH</name>
<reference evidence="3" key="1">
    <citation type="journal article" date="2014" name="Int. J. Syst. Evol. Microbiol.">
        <title>Complete genome sequence of Corynebacterium casei LMG S-19264T (=DSM 44701T), isolated from a smear-ripened cheese.</title>
        <authorList>
            <consortium name="US DOE Joint Genome Institute (JGI-PGF)"/>
            <person name="Walter F."/>
            <person name="Albersmeier A."/>
            <person name="Kalinowski J."/>
            <person name="Ruckert C."/>
        </authorList>
    </citation>
    <scope>NUCLEOTIDE SEQUENCE</scope>
    <source>
        <strain evidence="3">CGMCC 1.12919</strain>
    </source>
</reference>
<evidence type="ECO:0000259" key="2">
    <source>
        <dbReference type="Pfam" id="PF08241"/>
    </source>
</evidence>
<feature type="repeat" description="TPR" evidence="1">
    <location>
        <begin position="47"/>
        <end position="80"/>
    </location>
</feature>
<dbReference type="Proteomes" id="UP000637002">
    <property type="component" value="Unassembled WGS sequence"/>
</dbReference>
<keyword evidence="1" id="KW-0802">TPR repeat</keyword>
<sequence>MTTTVRSSGNLLADRRFAWAEAAFADGDPAAAADLAAQVLELAADYAPAWLLLGRAKLGLGEETAAQQAFIEALRADPADELGAALHLARLEGPHGEGATAAMSPDYVRGLFDGYAARFDTHLTDALAYRGPQLIMAALARAGGLPRFSRVVDLGCGTGLMGAAIRPYADELVGCDLSPGMVRQAQAKTIYDRLHVADLVAHMQQLARQSCDLLLAADVLVYIGDLAPLFDAAARAQPTGGLFAFTVQRPLDGADTGAPGEAVLGADLRYAHGEPYLRRRLVEAGFEVCLVDEASTRLDRGEPVPGLVVVARRR</sequence>
<dbReference type="SUPFAM" id="SSF53335">
    <property type="entry name" value="S-adenosyl-L-methionine-dependent methyltransferases"/>
    <property type="match status" value="1"/>
</dbReference>
<dbReference type="InterPro" id="IPR011990">
    <property type="entry name" value="TPR-like_helical_dom_sf"/>
</dbReference>
<organism evidence="3 4">
    <name type="scientific">Chelatococcus reniformis</name>
    <dbReference type="NCBI Taxonomy" id="1494448"/>
    <lineage>
        <taxon>Bacteria</taxon>
        <taxon>Pseudomonadati</taxon>
        <taxon>Pseudomonadota</taxon>
        <taxon>Alphaproteobacteria</taxon>
        <taxon>Hyphomicrobiales</taxon>
        <taxon>Chelatococcaceae</taxon>
        <taxon>Chelatococcus</taxon>
    </lineage>
</organism>
<dbReference type="GO" id="GO:0032259">
    <property type="term" value="P:methylation"/>
    <property type="evidence" value="ECO:0007669"/>
    <property type="project" value="UniProtKB-KW"/>
</dbReference>
<dbReference type="Gene3D" id="3.40.50.150">
    <property type="entry name" value="Vaccinia Virus protein VP39"/>
    <property type="match status" value="1"/>
</dbReference>
<evidence type="ECO:0000313" key="3">
    <source>
        <dbReference type="EMBL" id="GGC83435.1"/>
    </source>
</evidence>
<protein>
    <submittedName>
        <fullName evidence="3">Methyltransferase</fullName>
    </submittedName>
</protein>
<feature type="domain" description="Methyltransferase type 11" evidence="2">
    <location>
        <begin position="152"/>
        <end position="245"/>
    </location>
</feature>
<dbReference type="Pfam" id="PF14559">
    <property type="entry name" value="TPR_19"/>
    <property type="match status" value="1"/>
</dbReference>
<dbReference type="RefSeq" id="WP_244642158.1">
    <property type="nucleotide sequence ID" value="NZ_BMGG01000009.1"/>
</dbReference>
<comment type="caution">
    <text evidence="3">The sequence shown here is derived from an EMBL/GenBank/DDBJ whole genome shotgun (WGS) entry which is preliminary data.</text>
</comment>
<proteinExistence type="predicted"/>
<dbReference type="CDD" id="cd02440">
    <property type="entry name" value="AdoMet_MTases"/>
    <property type="match status" value="1"/>
</dbReference>
<dbReference type="EMBL" id="BMGG01000009">
    <property type="protein sequence ID" value="GGC83435.1"/>
    <property type="molecule type" value="Genomic_DNA"/>
</dbReference>
<dbReference type="PANTHER" id="PTHR43861">
    <property type="entry name" value="TRANS-ACONITATE 2-METHYLTRANSFERASE-RELATED"/>
    <property type="match status" value="1"/>
</dbReference>
<reference evidence="3" key="2">
    <citation type="submission" date="2020-09" db="EMBL/GenBank/DDBJ databases">
        <authorList>
            <person name="Sun Q."/>
            <person name="Zhou Y."/>
        </authorList>
    </citation>
    <scope>NUCLEOTIDE SEQUENCE</scope>
    <source>
        <strain evidence="3">CGMCC 1.12919</strain>
    </source>
</reference>
<dbReference type="GO" id="GO:0008757">
    <property type="term" value="F:S-adenosylmethionine-dependent methyltransferase activity"/>
    <property type="evidence" value="ECO:0007669"/>
    <property type="project" value="InterPro"/>
</dbReference>
<keyword evidence="4" id="KW-1185">Reference proteome</keyword>
<dbReference type="InterPro" id="IPR019734">
    <property type="entry name" value="TPR_rpt"/>
</dbReference>
<keyword evidence="3" id="KW-0489">Methyltransferase</keyword>
<dbReference type="InterPro" id="IPR029063">
    <property type="entry name" value="SAM-dependent_MTases_sf"/>
</dbReference>
<dbReference type="InterPro" id="IPR013216">
    <property type="entry name" value="Methyltransf_11"/>
</dbReference>
<evidence type="ECO:0000256" key="1">
    <source>
        <dbReference type="PROSITE-ProRule" id="PRU00339"/>
    </source>
</evidence>